<gene>
    <name evidence="1" type="ORF">A3SI_00610</name>
</gene>
<dbReference type="AlphaFoldDB" id="I5CAR4"/>
<dbReference type="NCBIfam" id="TIGR04282">
    <property type="entry name" value="glyco_like_cofC"/>
    <property type="match status" value="1"/>
</dbReference>
<evidence type="ECO:0000313" key="1">
    <source>
        <dbReference type="EMBL" id="EIM78916.1"/>
    </source>
</evidence>
<protein>
    <recommendedName>
        <fullName evidence="3">Glycosyltransferase</fullName>
    </recommendedName>
</protein>
<reference evidence="1 2" key="1">
    <citation type="submission" date="2012-05" db="EMBL/GenBank/DDBJ databases">
        <title>Genome sequence of Nitritalea halalkaliphila LW7.</title>
        <authorList>
            <person name="Jangir P.K."/>
            <person name="Singh A."/>
            <person name="Shivaji S."/>
            <person name="Sharma R."/>
        </authorList>
    </citation>
    <scope>NUCLEOTIDE SEQUENCE [LARGE SCALE GENOMIC DNA]</scope>
    <source>
        <strain evidence="1 2">LW7</strain>
    </source>
</reference>
<dbReference type="SUPFAM" id="SSF53448">
    <property type="entry name" value="Nucleotide-diphospho-sugar transferases"/>
    <property type="match status" value="1"/>
</dbReference>
<dbReference type="InterPro" id="IPR018641">
    <property type="entry name" value="Trfase_1_rSAM/seldom-assoc"/>
</dbReference>
<comment type="caution">
    <text evidence="1">The sequence shown here is derived from an EMBL/GenBank/DDBJ whole genome shotgun (WGS) entry which is preliminary data.</text>
</comment>
<dbReference type="PANTHER" id="PTHR36529:SF1">
    <property type="entry name" value="GLYCOSYLTRANSFERASE"/>
    <property type="match status" value="1"/>
</dbReference>
<evidence type="ECO:0008006" key="3">
    <source>
        <dbReference type="Google" id="ProtNLM"/>
    </source>
</evidence>
<dbReference type="PANTHER" id="PTHR36529">
    <property type="entry name" value="SLL1095 PROTEIN"/>
    <property type="match status" value="1"/>
</dbReference>
<dbReference type="Proteomes" id="UP000005551">
    <property type="component" value="Unassembled WGS sequence"/>
</dbReference>
<dbReference type="STRING" id="1189621.A3SI_00610"/>
<organism evidence="1 2">
    <name type="scientific">Nitritalea halalkaliphila LW7</name>
    <dbReference type="NCBI Taxonomy" id="1189621"/>
    <lineage>
        <taxon>Bacteria</taxon>
        <taxon>Pseudomonadati</taxon>
        <taxon>Bacteroidota</taxon>
        <taxon>Cytophagia</taxon>
        <taxon>Cytophagales</taxon>
        <taxon>Cyclobacteriaceae</taxon>
        <taxon>Nitritalea</taxon>
    </lineage>
</organism>
<dbReference type="RefSeq" id="WP_009053134.1">
    <property type="nucleotide sequence ID" value="NZ_AJYA01000001.1"/>
</dbReference>
<accession>I5CAR4</accession>
<name>I5CAR4_9BACT</name>
<evidence type="ECO:0000313" key="2">
    <source>
        <dbReference type="Proteomes" id="UP000005551"/>
    </source>
</evidence>
<dbReference type="InterPro" id="IPR029044">
    <property type="entry name" value="Nucleotide-diphossugar_trans"/>
</dbReference>
<dbReference type="Pfam" id="PF09837">
    <property type="entry name" value="DUF2064"/>
    <property type="match status" value="1"/>
</dbReference>
<keyword evidence="2" id="KW-1185">Reference proteome</keyword>
<dbReference type="EMBL" id="AJYA01000001">
    <property type="protein sequence ID" value="EIM78916.1"/>
    <property type="molecule type" value="Genomic_DNA"/>
</dbReference>
<dbReference type="Gene3D" id="3.90.550.10">
    <property type="entry name" value="Spore Coat Polysaccharide Biosynthesis Protein SpsA, Chain A"/>
    <property type="match status" value="1"/>
</dbReference>
<proteinExistence type="predicted"/>
<sequence>MEELPHKMKDTAIIVFQKHAIAGHVKTRLAKTVGNQKALWIYKSMVLYTYQQLEKVKNNMDVHVFYDQAPALPDAYLEQYAFPHHIQEGADLGARMLHAFRKIQQLGYSRMLIIGTDCPELTEELLLEAQAVLATQDVVIGPSQDGGYYLLGLRDPLQYLFQDIPWSTEQVLPLTRQRANEKGLGLTLLAELNDIDTEEDWIAYRHHVVSGDIS</sequence>